<feature type="transmembrane region" description="Helical" evidence="2">
    <location>
        <begin position="159"/>
        <end position="178"/>
    </location>
</feature>
<dbReference type="PANTHER" id="PTHR37222:SF1">
    <property type="entry name" value="OS02G0718000 PROTEIN"/>
    <property type="match status" value="1"/>
</dbReference>
<reference evidence="3" key="1">
    <citation type="submission" date="2021-08" db="EMBL/GenBank/DDBJ databases">
        <title>WGS assembly of Ceratopteris richardii.</title>
        <authorList>
            <person name="Marchant D.B."/>
            <person name="Chen G."/>
            <person name="Jenkins J."/>
            <person name="Shu S."/>
            <person name="Leebens-Mack J."/>
            <person name="Grimwood J."/>
            <person name="Schmutz J."/>
            <person name="Soltis P."/>
            <person name="Soltis D."/>
            <person name="Chen Z.-H."/>
        </authorList>
    </citation>
    <scope>NUCLEOTIDE SEQUENCE</scope>
    <source>
        <strain evidence="3">Whitten #5841</strain>
        <tissue evidence="3">Leaf</tissue>
    </source>
</reference>
<dbReference type="OrthoDB" id="1908269at2759"/>
<comment type="caution">
    <text evidence="3">The sequence shown here is derived from an EMBL/GenBank/DDBJ whole genome shotgun (WGS) entry which is preliminary data.</text>
</comment>
<evidence type="ECO:0000313" key="3">
    <source>
        <dbReference type="EMBL" id="KAH7298282.1"/>
    </source>
</evidence>
<organism evidence="3 4">
    <name type="scientific">Ceratopteris richardii</name>
    <name type="common">Triangle waterfern</name>
    <dbReference type="NCBI Taxonomy" id="49495"/>
    <lineage>
        <taxon>Eukaryota</taxon>
        <taxon>Viridiplantae</taxon>
        <taxon>Streptophyta</taxon>
        <taxon>Embryophyta</taxon>
        <taxon>Tracheophyta</taxon>
        <taxon>Polypodiopsida</taxon>
        <taxon>Polypodiidae</taxon>
        <taxon>Polypodiales</taxon>
        <taxon>Pteridineae</taxon>
        <taxon>Pteridaceae</taxon>
        <taxon>Parkerioideae</taxon>
        <taxon>Ceratopteris</taxon>
    </lineage>
</organism>
<feature type="transmembrane region" description="Helical" evidence="2">
    <location>
        <begin position="246"/>
        <end position="265"/>
    </location>
</feature>
<feature type="compositionally biased region" description="Low complexity" evidence="1">
    <location>
        <begin position="95"/>
        <end position="114"/>
    </location>
</feature>
<keyword evidence="4" id="KW-1185">Reference proteome</keyword>
<sequence length="266" mass="29313">MLRVLRRHVGSTATSPAALLRLCRGASGCDAHDVFRGVQEHLAPSESLISVDKYWDRSLMPGLLAGKVNSSFVNSCFRATDTSISSFEHRQYSTSANKTAASETSSETNTASSSGKTLADFQHEEIVGPTVERDMSPVADELRKAHLEMTEAIRKFTKALLAVGTVHLVWGGMMFRAMESPFSHGLMTQVGVSALVLYGLAYYSRQTLKPIEFFMRVEERSRIQILTLSLQVTKTLSSFFQRSYGVGLVLFVALLANLVGCLKFLF</sequence>
<dbReference type="Proteomes" id="UP000825935">
    <property type="component" value="Chromosome 25"/>
</dbReference>
<feature type="region of interest" description="Disordered" evidence="1">
    <location>
        <begin position="95"/>
        <end position="116"/>
    </location>
</feature>
<name>A0A8T2RPD0_CERRI</name>
<evidence type="ECO:0000313" key="4">
    <source>
        <dbReference type="Proteomes" id="UP000825935"/>
    </source>
</evidence>
<keyword evidence="2" id="KW-1133">Transmembrane helix</keyword>
<proteinExistence type="predicted"/>
<evidence type="ECO:0000256" key="2">
    <source>
        <dbReference type="SAM" id="Phobius"/>
    </source>
</evidence>
<dbReference type="PANTHER" id="PTHR37222">
    <property type="entry name" value="OS02G0718000 PROTEIN"/>
    <property type="match status" value="1"/>
</dbReference>
<protein>
    <submittedName>
        <fullName evidence="3">Uncharacterized protein</fullName>
    </submittedName>
</protein>
<accession>A0A8T2RPD0</accession>
<dbReference type="EMBL" id="CM035430">
    <property type="protein sequence ID" value="KAH7298282.1"/>
    <property type="molecule type" value="Genomic_DNA"/>
</dbReference>
<dbReference type="OMA" id="QTHEEFK"/>
<keyword evidence="2" id="KW-0472">Membrane</keyword>
<gene>
    <name evidence="3" type="ORF">KP509_25G035400</name>
</gene>
<feature type="transmembrane region" description="Helical" evidence="2">
    <location>
        <begin position="184"/>
        <end position="203"/>
    </location>
</feature>
<evidence type="ECO:0000256" key="1">
    <source>
        <dbReference type="SAM" id="MobiDB-lite"/>
    </source>
</evidence>
<dbReference type="AlphaFoldDB" id="A0A8T2RPD0"/>
<keyword evidence="2" id="KW-0812">Transmembrane</keyword>